<organism evidence="1 2">
    <name type="scientific">Limnoglobus roseus</name>
    <dbReference type="NCBI Taxonomy" id="2598579"/>
    <lineage>
        <taxon>Bacteria</taxon>
        <taxon>Pseudomonadati</taxon>
        <taxon>Planctomycetota</taxon>
        <taxon>Planctomycetia</taxon>
        <taxon>Gemmatales</taxon>
        <taxon>Gemmataceae</taxon>
        <taxon>Limnoglobus</taxon>
    </lineage>
</organism>
<sequence>MVPSNLVKFASQVREMDTEPQSERFVRMFMERLANNCPKTLLRQLSECVIDFRKAEVRQEAEAN</sequence>
<keyword evidence="2" id="KW-1185">Reference proteome</keyword>
<name>A0A5C1AG02_9BACT</name>
<dbReference type="Proteomes" id="UP000324974">
    <property type="component" value="Chromosome"/>
</dbReference>
<dbReference type="EMBL" id="CP042425">
    <property type="protein sequence ID" value="QEL17545.1"/>
    <property type="molecule type" value="Genomic_DNA"/>
</dbReference>
<gene>
    <name evidence="1" type="ORF">PX52LOC_04535</name>
</gene>
<protein>
    <submittedName>
        <fullName evidence="1">Uncharacterized protein</fullName>
    </submittedName>
</protein>
<evidence type="ECO:0000313" key="2">
    <source>
        <dbReference type="Proteomes" id="UP000324974"/>
    </source>
</evidence>
<evidence type="ECO:0000313" key="1">
    <source>
        <dbReference type="EMBL" id="QEL17545.1"/>
    </source>
</evidence>
<dbReference type="KEGG" id="lrs:PX52LOC_04535"/>
<reference evidence="2" key="1">
    <citation type="submission" date="2019-08" db="EMBL/GenBank/DDBJ databases">
        <title>Limnoglobus roseus gen. nov., sp. nov., a novel freshwater planctomycete with a giant genome from the family Gemmataceae.</title>
        <authorList>
            <person name="Kulichevskaya I.S."/>
            <person name="Naumoff D.G."/>
            <person name="Miroshnikov K."/>
            <person name="Ivanova A."/>
            <person name="Philippov D.A."/>
            <person name="Hakobyan A."/>
            <person name="Rijpstra I.C."/>
            <person name="Sinninghe Damste J.S."/>
            <person name="Liesack W."/>
            <person name="Dedysh S.N."/>
        </authorList>
    </citation>
    <scope>NUCLEOTIDE SEQUENCE [LARGE SCALE GENOMIC DNA]</scope>
    <source>
        <strain evidence="2">PX52</strain>
    </source>
</reference>
<proteinExistence type="predicted"/>
<accession>A0A5C1AG02</accession>
<dbReference type="AlphaFoldDB" id="A0A5C1AG02"/>